<sequence>MRTRICYLAHFPSIFLFCITLLQAATFASSGNAFQERDRVALLAFKSMISHDPTGILNSWNDSRHFCKWEGITCGHKHRRVTILDLHSRGLVGSLSPHLGNLSFLRDMDLSNNSIQGKIPQEFGRLFRLEALYLVNNSLVGKIPTNLSYCSRLTVLYLRGNNLVGNIPTEFVTLYNLKILALSSNNLTGHIPPFLGNLTSLHRLSLAYNAFGGNIPDSLNLLKQLEFLALGNNILYGTIPLSLYNLSSLTVFSLSENHLHGSLPLSLGLNLPNLQIFQISYNFFGGSIPISLSNSSKLEWIEMSFNSFSGKLSVDFSGMKHLSLLNVGSNNLGTGEDDDMRFINSLVNCSKLDAFAMYINLFTGALPHSIVNLTSHLRFLILASNKIYGSIPLGIGNLVNLELLDISDNLITGKIPKEMGKFWNLRSLGLSRNKLSRKIPSNLGNLSALEKIDLSDNKFLGAIPHSLGKLKQVIYLEVSQNDLSGSIPKEIFNITSLSIGFYLSKNHLVGSIPPNIGALIAISEIDVSDNSLSGEIPREVGLCSSLEGLYMQGNFFYGSIPQSLSSLRGIQYIDLSRNNLSGQIPQFLETLPLRGLNLSFNNLEGQVPTKGIFANASEVSVAGNTRLCGGIAEFGLPNCTNNHPNKQKISRVSKILISTASAFLGLLLVSIIIYYWLKNRREKQKQPSSSTLEKTLLKVSYKSLLKATDGFSSTNLLGVGSFGSVYKGNLDQDGTIVAIKVLNLQRRGASKSFIAECKALRNIRHRNLVKIITSCSSIDFWGNDFKALVYEYMPNGNLEKWLHPTLETENEEVEVRKLSLIQRISIGIDVASAIDYLHHHCEEPILHCDLKPSNVLLDNDMTAHIGDFGLVRFRTEISNPNKSSSVGVRGTTGYVAPEYGLGCEVSTKGDVYSFGILLLEMVTRKKPTDLMFEGDLNIHNFAITALPDRIMDIVDPVLLNDDEEVKTTNYRLRQTRFNDKMECLISLVRIGVACSVESPKDRMNITDVLHELQSIRKILFEHTRA</sequence>
<protein>
    <submittedName>
        <fullName evidence="1">Receptor-kinase</fullName>
    </submittedName>
</protein>
<comment type="caution">
    <text evidence="1">The sequence shown here is derived from an EMBL/GenBank/DDBJ whole genome shotgun (WGS) entry which is preliminary data.</text>
</comment>
<dbReference type="Proteomes" id="UP001164539">
    <property type="component" value="Chromosome 3"/>
</dbReference>
<dbReference type="EMBL" id="CM051396">
    <property type="protein sequence ID" value="KAJ4723382.1"/>
    <property type="molecule type" value="Genomic_DNA"/>
</dbReference>
<organism evidence="1 2">
    <name type="scientific">Melia azedarach</name>
    <name type="common">Chinaberry tree</name>
    <dbReference type="NCBI Taxonomy" id="155640"/>
    <lineage>
        <taxon>Eukaryota</taxon>
        <taxon>Viridiplantae</taxon>
        <taxon>Streptophyta</taxon>
        <taxon>Embryophyta</taxon>
        <taxon>Tracheophyta</taxon>
        <taxon>Spermatophyta</taxon>
        <taxon>Magnoliopsida</taxon>
        <taxon>eudicotyledons</taxon>
        <taxon>Gunneridae</taxon>
        <taxon>Pentapetalae</taxon>
        <taxon>rosids</taxon>
        <taxon>malvids</taxon>
        <taxon>Sapindales</taxon>
        <taxon>Meliaceae</taxon>
        <taxon>Melia</taxon>
    </lineage>
</organism>
<gene>
    <name evidence="1" type="ORF">OWV82_006762</name>
</gene>
<proteinExistence type="predicted"/>
<reference evidence="1 2" key="1">
    <citation type="journal article" date="2023" name="Science">
        <title>Complex scaffold remodeling in plant triterpene biosynthesis.</title>
        <authorList>
            <person name="De La Pena R."/>
            <person name="Hodgson H."/>
            <person name="Liu J.C."/>
            <person name="Stephenson M.J."/>
            <person name="Martin A.C."/>
            <person name="Owen C."/>
            <person name="Harkess A."/>
            <person name="Leebens-Mack J."/>
            <person name="Jimenez L.E."/>
            <person name="Osbourn A."/>
            <person name="Sattely E.S."/>
        </authorList>
    </citation>
    <scope>NUCLEOTIDE SEQUENCE [LARGE SCALE GENOMIC DNA]</scope>
    <source>
        <strain evidence="2">cv. JPN11</strain>
        <tissue evidence="1">Leaf</tissue>
    </source>
</reference>
<accession>A0ACC1YHW8</accession>
<keyword evidence="1" id="KW-0675">Receptor</keyword>
<evidence type="ECO:0000313" key="1">
    <source>
        <dbReference type="EMBL" id="KAJ4723382.1"/>
    </source>
</evidence>
<name>A0ACC1YHW8_MELAZ</name>
<keyword evidence="2" id="KW-1185">Reference proteome</keyword>
<evidence type="ECO:0000313" key="2">
    <source>
        <dbReference type="Proteomes" id="UP001164539"/>
    </source>
</evidence>